<gene>
    <name evidence="1" type="ORF">M404DRAFT_991994</name>
</gene>
<dbReference type="InParanoid" id="A0A0C3PZF8"/>
<reference evidence="1 2" key="1">
    <citation type="submission" date="2014-04" db="EMBL/GenBank/DDBJ databases">
        <authorList>
            <consortium name="DOE Joint Genome Institute"/>
            <person name="Kuo A."/>
            <person name="Kohler A."/>
            <person name="Costa M.D."/>
            <person name="Nagy L.G."/>
            <person name="Floudas D."/>
            <person name="Copeland A."/>
            <person name="Barry K.W."/>
            <person name="Cichocki N."/>
            <person name="Veneault-Fourrey C."/>
            <person name="LaButti K."/>
            <person name="Lindquist E.A."/>
            <person name="Lipzen A."/>
            <person name="Lundell T."/>
            <person name="Morin E."/>
            <person name="Murat C."/>
            <person name="Sun H."/>
            <person name="Tunlid A."/>
            <person name="Henrissat B."/>
            <person name="Grigoriev I.V."/>
            <person name="Hibbett D.S."/>
            <person name="Martin F."/>
            <person name="Nordberg H.P."/>
            <person name="Cantor M.N."/>
            <person name="Hua S.X."/>
        </authorList>
    </citation>
    <scope>NUCLEOTIDE SEQUENCE [LARGE SCALE GENOMIC DNA]</scope>
    <source>
        <strain evidence="1 2">Marx 270</strain>
    </source>
</reference>
<dbReference type="AlphaFoldDB" id="A0A0C3PZF8"/>
<evidence type="ECO:0000313" key="1">
    <source>
        <dbReference type="EMBL" id="KIO15261.1"/>
    </source>
</evidence>
<accession>A0A0C3PZF8</accession>
<dbReference type="HOGENOM" id="CLU_1797236_0_0_1"/>
<reference evidence="2" key="2">
    <citation type="submission" date="2015-01" db="EMBL/GenBank/DDBJ databases">
        <title>Evolutionary Origins and Diversification of the Mycorrhizal Mutualists.</title>
        <authorList>
            <consortium name="DOE Joint Genome Institute"/>
            <consortium name="Mycorrhizal Genomics Consortium"/>
            <person name="Kohler A."/>
            <person name="Kuo A."/>
            <person name="Nagy L.G."/>
            <person name="Floudas D."/>
            <person name="Copeland A."/>
            <person name="Barry K.W."/>
            <person name="Cichocki N."/>
            <person name="Veneault-Fourrey C."/>
            <person name="LaButti K."/>
            <person name="Lindquist E.A."/>
            <person name="Lipzen A."/>
            <person name="Lundell T."/>
            <person name="Morin E."/>
            <person name="Murat C."/>
            <person name="Riley R."/>
            <person name="Ohm R."/>
            <person name="Sun H."/>
            <person name="Tunlid A."/>
            <person name="Henrissat B."/>
            <person name="Grigoriev I.V."/>
            <person name="Hibbett D.S."/>
            <person name="Martin F."/>
        </authorList>
    </citation>
    <scope>NUCLEOTIDE SEQUENCE [LARGE SCALE GENOMIC DNA]</scope>
    <source>
        <strain evidence="2">Marx 270</strain>
    </source>
</reference>
<dbReference type="EMBL" id="KN831944">
    <property type="protein sequence ID" value="KIO15261.1"/>
    <property type="molecule type" value="Genomic_DNA"/>
</dbReference>
<proteinExistence type="predicted"/>
<evidence type="ECO:0000313" key="2">
    <source>
        <dbReference type="Proteomes" id="UP000054217"/>
    </source>
</evidence>
<organism evidence="1 2">
    <name type="scientific">Pisolithus tinctorius Marx 270</name>
    <dbReference type="NCBI Taxonomy" id="870435"/>
    <lineage>
        <taxon>Eukaryota</taxon>
        <taxon>Fungi</taxon>
        <taxon>Dikarya</taxon>
        <taxon>Basidiomycota</taxon>
        <taxon>Agaricomycotina</taxon>
        <taxon>Agaricomycetes</taxon>
        <taxon>Agaricomycetidae</taxon>
        <taxon>Boletales</taxon>
        <taxon>Sclerodermatineae</taxon>
        <taxon>Pisolithaceae</taxon>
        <taxon>Pisolithus</taxon>
    </lineage>
</organism>
<dbReference type="Proteomes" id="UP000054217">
    <property type="component" value="Unassembled WGS sequence"/>
</dbReference>
<keyword evidence="2" id="KW-1185">Reference proteome</keyword>
<name>A0A0C3PZF8_PISTI</name>
<sequence>MPCTVDGVSRNDRVVVGRKHSEVAGVEQQQALNNTGWLIVQLSEKIQAQKRILAGGLSRSRTCIVPSSSKSRRNVLLSGREVSKWEANNKHHQHTKMDRYLTSSGSTLHAEYSGAAHLSCVSVFPSALYARFNFDTCGSGTGCL</sequence>
<protein>
    <submittedName>
        <fullName evidence="1">Uncharacterized protein</fullName>
    </submittedName>
</protein>